<dbReference type="GO" id="GO:0016705">
    <property type="term" value="F:oxidoreductase activity, acting on paired donors, with incorporation or reduction of molecular oxygen"/>
    <property type="evidence" value="ECO:0007669"/>
    <property type="project" value="InterPro"/>
</dbReference>
<dbReference type="InterPro" id="IPR036396">
    <property type="entry name" value="Cyt_P450_sf"/>
</dbReference>
<proteinExistence type="inferred from homology"/>
<comment type="cofactor">
    <cofactor evidence="1 9">
        <name>heme</name>
        <dbReference type="ChEBI" id="CHEBI:30413"/>
    </cofactor>
</comment>
<dbReference type="EMBL" id="ML210267">
    <property type="protein sequence ID" value="TFK21463.1"/>
    <property type="molecule type" value="Genomic_DNA"/>
</dbReference>
<dbReference type="InterPro" id="IPR050364">
    <property type="entry name" value="Cytochrome_P450_fung"/>
</dbReference>
<gene>
    <name evidence="11" type="ORF">FA15DRAFT_672527</name>
</gene>
<dbReference type="PANTHER" id="PTHR46300">
    <property type="entry name" value="P450, PUTATIVE (EUROFUNG)-RELATED-RELATED"/>
    <property type="match status" value="1"/>
</dbReference>
<dbReference type="GO" id="GO:0020037">
    <property type="term" value="F:heme binding"/>
    <property type="evidence" value="ECO:0007669"/>
    <property type="project" value="InterPro"/>
</dbReference>
<evidence type="ECO:0000256" key="10">
    <source>
        <dbReference type="RuleBase" id="RU000461"/>
    </source>
</evidence>
<keyword evidence="7 9" id="KW-0408">Iron</keyword>
<dbReference type="InterPro" id="IPR002401">
    <property type="entry name" value="Cyt_P450_E_grp-I"/>
</dbReference>
<evidence type="ECO:0000313" key="11">
    <source>
        <dbReference type="EMBL" id="TFK21463.1"/>
    </source>
</evidence>
<dbReference type="STRING" id="230819.A0A5C3KNK4"/>
<dbReference type="SUPFAM" id="SSF48264">
    <property type="entry name" value="Cytochrome P450"/>
    <property type="match status" value="1"/>
</dbReference>
<dbReference type="Gene3D" id="1.10.630.10">
    <property type="entry name" value="Cytochrome P450"/>
    <property type="match status" value="1"/>
</dbReference>
<feature type="binding site" description="axial binding residue" evidence="9">
    <location>
        <position position="443"/>
    </location>
    <ligand>
        <name>heme</name>
        <dbReference type="ChEBI" id="CHEBI:30413"/>
    </ligand>
    <ligandPart>
        <name>Fe</name>
        <dbReference type="ChEBI" id="CHEBI:18248"/>
    </ligandPart>
</feature>
<dbReference type="Pfam" id="PF00067">
    <property type="entry name" value="p450"/>
    <property type="match status" value="1"/>
</dbReference>
<keyword evidence="8 10" id="KW-0503">Monooxygenase</keyword>
<name>A0A5C3KNK4_COPMA</name>
<keyword evidence="12" id="KW-1185">Reference proteome</keyword>
<dbReference type="GO" id="GO:0005506">
    <property type="term" value="F:iron ion binding"/>
    <property type="evidence" value="ECO:0007669"/>
    <property type="project" value="InterPro"/>
</dbReference>
<organism evidence="11 12">
    <name type="scientific">Coprinopsis marcescibilis</name>
    <name type="common">Agaric fungus</name>
    <name type="synonym">Psathyrella marcescibilis</name>
    <dbReference type="NCBI Taxonomy" id="230819"/>
    <lineage>
        <taxon>Eukaryota</taxon>
        <taxon>Fungi</taxon>
        <taxon>Dikarya</taxon>
        <taxon>Basidiomycota</taxon>
        <taxon>Agaricomycotina</taxon>
        <taxon>Agaricomycetes</taxon>
        <taxon>Agaricomycetidae</taxon>
        <taxon>Agaricales</taxon>
        <taxon>Agaricineae</taxon>
        <taxon>Psathyrellaceae</taxon>
        <taxon>Coprinopsis</taxon>
    </lineage>
</organism>
<keyword evidence="5 9" id="KW-0479">Metal-binding</keyword>
<evidence type="ECO:0000256" key="3">
    <source>
        <dbReference type="ARBA" id="ARBA00010617"/>
    </source>
</evidence>
<dbReference type="Proteomes" id="UP000307440">
    <property type="component" value="Unassembled WGS sequence"/>
</dbReference>
<dbReference type="OrthoDB" id="2789670at2759"/>
<dbReference type="PRINTS" id="PR00463">
    <property type="entry name" value="EP450I"/>
</dbReference>
<reference evidence="11 12" key="1">
    <citation type="journal article" date="2019" name="Nat. Ecol. Evol.">
        <title>Megaphylogeny resolves global patterns of mushroom evolution.</title>
        <authorList>
            <person name="Varga T."/>
            <person name="Krizsan K."/>
            <person name="Foldi C."/>
            <person name="Dima B."/>
            <person name="Sanchez-Garcia M."/>
            <person name="Sanchez-Ramirez S."/>
            <person name="Szollosi G.J."/>
            <person name="Szarkandi J.G."/>
            <person name="Papp V."/>
            <person name="Albert L."/>
            <person name="Andreopoulos W."/>
            <person name="Angelini C."/>
            <person name="Antonin V."/>
            <person name="Barry K.W."/>
            <person name="Bougher N.L."/>
            <person name="Buchanan P."/>
            <person name="Buyck B."/>
            <person name="Bense V."/>
            <person name="Catcheside P."/>
            <person name="Chovatia M."/>
            <person name="Cooper J."/>
            <person name="Damon W."/>
            <person name="Desjardin D."/>
            <person name="Finy P."/>
            <person name="Geml J."/>
            <person name="Haridas S."/>
            <person name="Hughes K."/>
            <person name="Justo A."/>
            <person name="Karasinski D."/>
            <person name="Kautmanova I."/>
            <person name="Kiss B."/>
            <person name="Kocsube S."/>
            <person name="Kotiranta H."/>
            <person name="LaButti K.M."/>
            <person name="Lechner B.E."/>
            <person name="Liimatainen K."/>
            <person name="Lipzen A."/>
            <person name="Lukacs Z."/>
            <person name="Mihaltcheva S."/>
            <person name="Morgado L.N."/>
            <person name="Niskanen T."/>
            <person name="Noordeloos M.E."/>
            <person name="Ohm R.A."/>
            <person name="Ortiz-Santana B."/>
            <person name="Ovrebo C."/>
            <person name="Racz N."/>
            <person name="Riley R."/>
            <person name="Savchenko A."/>
            <person name="Shiryaev A."/>
            <person name="Soop K."/>
            <person name="Spirin V."/>
            <person name="Szebenyi C."/>
            <person name="Tomsovsky M."/>
            <person name="Tulloss R.E."/>
            <person name="Uehling J."/>
            <person name="Grigoriev I.V."/>
            <person name="Vagvolgyi C."/>
            <person name="Papp T."/>
            <person name="Martin F.M."/>
            <person name="Miettinen O."/>
            <person name="Hibbett D.S."/>
            <person name="Nagy L.G."/>
        </authorList>
    </citation>
    <scope>NUCLEOTIDE SEQUENCE [LARGE SCALE GENOMIC DNA]</scope>
    <source>
        <strain evidence="11 12">CBS 121175</strain>
    </source>
</reference>
<evidence type="ECO:0000256" key="7">
    <source>
        <dbReference type="ARBA" id="ARBA00023004"/>
    </source>
</evidence>
<evidence type="ECO:0000256" key="5">
    <source>
        <dbReference type="ARBA" id="ARBA00022723"/>
    </source>
</evidence>
<evidence type="ECO:0000256" key="6">
    <source>
        <dbReference type="ARBA" id="ARBA00023002"/>
    </source>
</evidence>
<protein>
    <submittedName>
        <fullName evidence="11">Cytochrome P450</fullName>
    </submittedName>
</protein>
<evidence type="ECO:0000256" key="2">
    <source>
        <dbReference type="ARBA" id="ARBA00005179"/>
    </source>
</evidence>
<keyword evidence="4 9" id="KW-0349">Heme</keyword>
<accession>A0A5C3KNK4</accession>
<dbReference type="CDD" id="cd11065">
    <property type="entry name" value="CYP64-like"/>
    <property type="match status" value="1"/>
</dbReference>
<evidence type="ECO:0000313" key="12">
    <source>
        <dbReference type="Proteomes" id="UP000307440"/>
    </source>
</evidence>
<keyword evidence="6 10" id="KW-0560">Oxidoreductase</keyword>
<evidence type="ECO:0000256" key="8">
    <source>
        <dbReference type="ARBA" id="ARBA00023033"/>
    </source>
</evidence>
<evidence type="ECO:0000256" key="9">
    <source>
        <dbReference type="PIRSR" id="PIRSR602401-1"/>
    </source>
</evidence>
<comment type="similarity">
    <text evidence="3 10">Belongs to the cytochrome P450 family.</text>
</comment>
<dbReference type="GO" id="GO:0004497">
    <property type="term" value="F:monooxygenase activity"/>
    <property type="evidence" value="ECO:0007669"/>
    <property type="project" value="UniProtKB-KW"/>
</dbReference>
<dbReference type="PROSITE" id="PS00086">
    <property type="entry name" value="CYTOCHROME_P450"/>
    <property type="match status" value="1"/>
</dbReference>
<comment type="pathway">
    <text evidence="2">Secondary metabolite biosynthesis.</text>
</comment>
<dbReference type="InterPro" id="IPR001128">
    <property type="entry name" value="Cyt_P450"/>
</dbReference>
<evidence type="ECO:0000256" key="1">
    <source>
        <dbReference type="ARBA" id="ARBA00001971"/>
    </source>
</evidence>
<evidence type="ECO:0000256" key="4">
    <source>
        <dbReference type="ARBA" id="ARBA00022617"/>
    </source>
</evidence>
<dbReference type="AlphaFoldDB" id="A0A5C3KNK4"/>
<dbReference type="PRINTS" id="PR00385">
    <property type="entry name" value="P450"/>
</dbReference>
<dbReference type="InterPro" id="IPR017972">
    <property type="entry name" value="Cyt_P450_CS"/>
</dbReference>
<dbReference type="PANTHER" id="PTHR46300:SF7">
    <property type="entry name" value="P450, PUTATIVE (EUROFUNG)-RELATED"/>
    <property type="match status" value="1"/>
</dbReference>
<sequence length="518" mass="58028">MFLSSSVGALGVSLSLYILFRKWQFRQRAQGCSLPPSRPARFLLGHALEIPTENEARVFQQWAEELGSDIYYIDAAGTPIVVLNTIELANELFEGRSAIYSSRPGSIMMNDLMGWDWVMSNMPYGQSWRERRKLFQQHLHPSNRGIYEPYEQEQVNRLLARLLDDPQGFLTHARHVVGGLALTLGYGLNVKAHNDPHVEVATAATKAVTDAAVPGAFFVDFIPALRYVPEWFPGAGFQKKARIWKGMMEEMRDRPFEDVEAKIASGIPARPNFVSAAFDKLDPSKDVPHQRQVIRDTAGMIFAAASDTTTSVIQTFFLAMVCYPQVQRRAQEELDRVLGGRLPEVKDEPDLPYISAMVKEVLRWRPATPIGIPHLSTSDDIFKGYFIPKGTIVIPNVWAMLHNPEVYPNPDEFNPDRYLKDGAFDPLVRDPGTMAFGFGRRTCAGAHIAESMLFLTIASVLSAFSISKPVDENGKPVDVKPEYNRGIISRPVPFESFITPRSAEVARTIRNLQESDSA</sequence>